<keyword evidence="4" id="KW-0677">Repeat</keyword>
<feature type="domain" description="RCK C-terminal" evidence="8">
    <location>
        <begin position="69"/>
        <end position="153"/>
    </location>
</feature>
<evidence type="ECO:0000313" key="10">
    <source>
        <dbReference type="Proteomes" id="UP000002297"/>
    </source>
</evidence>
<reference evidence="9 10" key="1">
    <citation type="journal article" date="2010" name="J. Bacteriol.">
        <title>The complete genome sequence of Croceibacter atlanticus HTCC2559T.</title>
        <authorList>
            <person name="Oh H.M."/>
            <person name="Kang I."/>
            <person name="Ferriera S."/>
            <person name="Giovannoni S.J."/>
            <person name="Cho J.C."/>
        </authorList>
    </citation>
    <scope>NUCLEOTIDE SEQUENCE [LARGE SCALE GENOMIC DNA]</scope>
    <source>
        <strain evidence="10">ATCC BAA-628 / HTCC2559 / KCTC 12090</strain>
    </source>
</reference>
<keyword evidence="2" id="KW-0813">Transport</keyword>
<evidence type="ECO:0000256" key="5">
    <source>
        <dbReference type="ARBA" id="ARBA00022989"/>
    </source>
</evidence>
<feature type="domain" description="RCK C-terminal" evidence="8">
    <location>
        <begin position="171"/>
        <end position="262"/>
    </location>
</feature>
<accession>A3UAU2</accession>
<feature type="transmembrane region" description="Helical" evidence="7">
    <location>
        <begin position="411"/>
        <end position="431"/>
    </location>
</feature>
<dbReference type="Pfam" id="PF03600">
    <property type="entry name" value="CitMHS"/>
    <property type="match status" value="1"/>
</dbReference>
<feature type="transmembrane region" description="Helical" evidence="7">
    <location>
        <begin position="386"/>
        <end position="404"/>
    </location>
</feature>
<dbReference type="KEGG" id="cat:CA2559_12848"/>
<evidence type="ECO:0000256" key="1">
    <source>
        <dbReference type="ARBA" id="ARBA00004141"/>
    </source>
</evidence>
<proteinExistence type="predicted"/>
<feature type="transmembrane region" description="Helical" evidence="7">
    <location>
        <begin position="357"/>
        <end position="380"/>
    </location>
</feature>
<dbReference type="Gene3D" id="3.30.70.1450">
    <property type="entry name" value="Regulator of K+ conductance, C-terminal domain"/>
    <property type="match status" value="2"/>
</dbReference>
<organism evidence="9 10">
    <name type="scientific">Croceibacter atlanticus (strain ATCC BAA-628 / JCM 21780 / CIP 108009 / IAM 15332 / KCTC 12090 / HTCC2559)</name>
    <dbReference type="NCBI Taxonomy" id="216432"/>
    <lineage>
        <taxon>Bacteria</taxon>
        <taxon>Pseudomonadati</taxon>
        <taxon>Bacteroidota</taxon>
        <taxon>Flavobacteriia</taxon>
        <taxon>Flavobacteriales</taxon>
        <taxon>Flavobacteriaceae</taxon>
        <taxon>Croceibacter</taxon>
    </lineage>
</organism>
<evidence type="ECO:0000259" key="8">
    <source>
        <dbReference type="PROSITE" id="PS51202"/>
    </source>
</evidence>
<dbReference type="PANTHER" id="PTHR43652">
    <property type="entry name" value="BASIC AMINO ACID ANTIPORTER YFCC-RELATED"/>
    <property type="match status" value="1"/>
</dbReference>
<feature type="transmembrane region" description="Helical" evidence="7">
    <location>
        <begin position="38"/>
        <end position="58"/>
    </location>
</feature>
<evidence type="ECO:0000256" key="4">
    <source>
        <dbReference type="ARBA" id="ARBA00022737"/>
    </source>
</evidence>
<feature type="transmembrane region" description="Helical" evidence="7">
    <location>
        <begin position="326"/>
        <end position="345"/>
    </location>
</feature>
<gene>
    <name evidence="9" type="ordered locus">CA2559_12848</name>
</gene>
<dbReference type="STRING" id="216432.CA2559_12848"/>
<dbReference type="PROSITE" id="PS51202">
    <property type="entry name" value="RCK_C"/>
    <property type="match status" value="2"/>
</dbReference>
<feature type="transmembrane region" description="Helical" evidence="7">
    <location>
        <begin position="282"/>
        <end position="306"/>
    </location>
</feature>
<dbReference type="eggNOG" id="COG0471">
    <property type="taxonomic scope" value="Bacteria"/>
</dbReference>
<dbReference type="GO" id="GO:0006813">
    <property type="term" value="P:potassium ion transport"/>
    <property type="evidence" value="ECO:0007669"/>
    <property type="project" value="InterPro"/>
</dbReference>
<sequence length="469" mass="51635">MPISFAGILGGSCTLMGTSTNLIVNSLAQEYGAERLGFFEFAIYGLCFLVIGIVYMVFASKFLPKTKPEEIDSEYGLDSLVATVEIAPDSKLIGKRIEDTIFYGDKDLSVLKLIREDNVINEPGRYISLREEDKLIVMCDFENLVKLSEQEEFIIHDSKLKTTEKTNEDNQDKAELNKPKTTYAELLLLPGSILLGKTLTDLRNYSLRGATPIAIKKRKNLRNTKERLIRKDFNDINLKPGDRILIETSDKSLSEIDTIENVAVIDRHDFVNSASKQKRITAFIIFLLVVGLAASGVLTILASAITGVALMLGTKCLDLNNTYKKIDWQIIFLLAGMIPLGVAMSNSGADMWISENLIAIMVGKGDVFVLGLIFLVTMLLSGTISNNATAIIMLPIAISVANGLGLSLKPFILAIMFAANFSFFTPVGYQTNTLIYGLGIYKFKHFLIVGGILSVILWVCATLLLSTLL</sequence>
<name>A3UAU2_CROAH</name>
<keyword evidence="10" id="KW-1185">Reference proteome</keyword>
<keyword evidence="3 7" id="KW-0812">Transmembrane</keyword>
<dbReference type="SUPFAM" id="SSF116726">
    <property type="entry name" value="TrkA C-terminal domain-like"/>
    <property type="match status" value="2"/>
</dbReference>
<protein>
    <submittedName>
        <fullName evidence="9">TrkA domain protein</fullName>
    </submittedName>
</protein>
<dbReference type="Pfam" id="PF02080">
    <property type="entry name" value="TrkA_C"/>
    <property type="match status" value="1"/>
</dbReference>
<dbReference type="HOGENOM" id="CLU_005170_6_1_10"/>
<evidence type="ECO:0000256" key="7">
    <source>
        <dbReference type="SAM" id="Phobius"/>
    </source>
</evidence>
<evidence type="ECO:0000256" key="3">
    <source>
        <dbReference type="ARBA" id="ARBA00022692"/>
    </source>
</evidence>
<dbReference type="InterPro" id="IPR006037">
    <property type="entry name" value="RCK_C"/>
</dbReference>
<evidence type="ECO:0000256" key="6">
    <source>
        <dbReference type="ARBA" id="ARBA00023136"/>
    </source>
</evidence>
<feature type="transmembrane region" description="Helical" evidence="7">
    <location>
        <begin position="443"/>
        <end position="465"/>
    </location>
</feature>
<keyword evidence="6 7" id="KW-0472">Membrane</keyword>
<dbReference type="GO" id="GO:0008324">
    <property type="term" value="F:monoatomic cation transmembrane transporter activity"/>
    <property type="evidence" value="ECO:0007669"/>
    <property type="project" value="InterPro"/>
</dbReference>
<dbReference type="AlphaFoldDB" id="A3UAU2"/>
<dbReference type="Proteomes" id="UP000002297">
    <property type="component" value="Chromosome"/>
</dbReference>
<evidence type="ECO:0000313" key="9">
    <source>
        <dbReference type="EMBL" id="EAP86928.1"/>
    </source>
</evidence>
<dbReference type="InterPro" id="IPR036721">
    <property type="entry name" value="RCK_C_sf"/>
</dbReference>
<dbReference type="PANTHER" id="PTHR43652:SF2">
    <property type="entry name" value="BASIC AMINO ACID ANTIPORTER YFCC-RELATED"/>
    <property type="match status" value="1"/>
</dbReference>
<dbReference type="InterPro" id="IPR051679">
    <property type="entry name" value="DASS-Related_Transporters"/>
</dbReference>
<evidence type="ECO:0000256" key="2">
    <source>
        <dbReference type="ARBA" id="ARBA00022448"/>
    </source>
</evidence>
<keyword evidence="5 7" id="KW-1133">Transmembrane helix</keyword>
<dbReference type="InterPro" id="IPR004680">
    <property type="entry name" value="Cit_transptr-like_dom"/>
</dbReference>
<dbReference type="GO" id="GO:0005886">
    <property type="term" value="C:plasma membrane"/>
    <property type="evidence" value="ECO:0007669"/>
    <property type="project" value="TreeGrafter"/>
</dbReference>
<comment type="subcellular location">
    <subcellularLocation>
        <location evidence="1">Membrane</location>
        <topology evidence="1">Multi-pass membrane protein</topology>
    </subcellularLocation>
</comment>
<dbReference type="EMBL" id="CP002046">
    <property type="protein sequence ID" value="EAP86928.1"/>
    <property type="molecule type" value="Genomic_DNA"/>
</dbReference>